<keyword evidence="4" id="KW-1185">Reference proteome</keyword>
<sequence length="261" mass="29005">MQPVSAAQAGLTVVLAIVSAVGFLLLRCQGKGRPFGPGGRRLAILITVLTGSMSAGVALLSGMLLNQYLATVLGAIAPSGLWLSQMRAKEDERRSLGREAATFWLVSLLSRLDQAMAEDQRVWCEKRVDDSWNVYELSLAAHRYHERIAERLTPDERRRERVHARLDAIERRLDVAALVEDGGTRAKVVTALNGSRHTRMARYERYLNDLTRLHGVLRHDAESDLMRLLASAYRAGYRSLPPYAPPTPARENGLGAVRRAR</sequence>
<dbReference type="Proteomes" id="UP001500630">
    <property type="component" value="Unassembled WGS sequence"/>
</dbReference>
<gene>
    <name evidence="3" type="ORF">GCM10022419_029210</name>
</gene>
<feature type="transmembrane region" description="Helical" evidence="2">
    <location>
        <begin position="67"/>
        <end position="84"/>
    </location>
</feature>
<proteinExistence type="predicted"/>
<dbReference type="EMBL" id="BAABDQ010000005">
    <property type="protein sequence ID" value="GAA3547143.1"/>
    <property type="molecule type" value="Genomic_DNA"/>
</dbReference>
<name>A0ABP6W8G1_9ACTN</name>
<keyword evidence="2" id="KW-0812">Transmembrane</keyword>
<feature type="transmembrane region" description="Helical" evidence="2">
    <location>
        <begin position="42"/>
        <end position="61"/>
    </location>
</feature>
<dbReference type="RefSeq" id="WP_345561965.1">
    <property type="nucleotide sequence ID" value="NZ_BAABDQ010000005.1"/>
</dbReference>
<keyword evidence="2" id="KW-1133">Transmembrane helix</keyword>
<protein>
    <recommendedName>
        <fullName evidence="5">DUF4239 domain-containing protein</fullName>
    </recommendedName>
</protein>
<evidence type="ECO:0000256" key="1">
    <source>
        <dbReference type="SAM" id="MobiDB-lite"/>
    </source>
</evidence>
<feature type="region of interest" description="Disordered" evidence="1">
    <location>
        <begin position="239"/>
        <end position="261"/>
    </location>
</feature>
<reference evidence="4" key="1">
    <citation type="journal article" date="2019" name="Int. J. Syst. Evol. Microbiol.">
        <title>The Global Catalogue of Microorganisms (GCM) 10K type strain sequencing project: providing services to taxonomists for standard genome sequencing and annotation.</title>
        <authorList>
            <consortium name="The Broad Institute Genomics Platform"/>
            <consortium name="The Broad Institute Genome Sequencing Center for Infectious Disease"/>
            <person name="Wu L."/>
            <person name="Ma J."/>
        </authorList>
    </citation>
    <scope>NUCLEOTIDE SEQUENCE [LARGE SCALE GENOMIC DNA]</scope>
    <source>
        <strain evidence="4">JCM 17326</strain>
    </source>
</reference>
<keyword evidence="2" id="KW-0472">Membrane</keyword>
<accession>A0ABP6W8G1</accession>
<feature type="transmembrane region" description="Helical" evidence="2">
    <location>
        <begin position="6"/>
        <end position="26"/>
    </location>
</feature>
<evidence type="ECO:0008006" key="5">
    <source>
        <dbReference type="Google" id="ProtNLM"/>
    </source>
</evidence>
<comment type="caution">
    <text evidence="3">The sequence shown here is derived from an EMBL/GenBank/DDBJ whole genome shotgun (WGS) entry which is preliminary data.</text>
</comment>
<evidence type="ECO:0000313" key="4">
    <source>
        <dbReference type="Proteomes" id="UP001500630"/>
    </source>
</evidence>
<evidence type="ECO:0000313" key="3">
    <source>
        <dbReference type="EMBL" id="GAA3547143.1"/>
    </source>
</evidence>
<evidence type="ECO:0000256" key="2">
    <source>
        <dbReference type="SAM" id="Phobius"/>
    </source>
</evidence>
<organism evidence="3 4">
    <name type="scientific">Nonomuraea rosea</name>
    <dbReference type="NCBI Taxonomy" id="638574"/>
    <lineage>
        <taxon>Bacteria</taxon>
        <taxon>Bacillati</taxon>
        <taxon>Actinomycetota</taxon>
        <taxon>Actinomycetes</taxon>
        <taxon>Streptosporangiales</taxon>
        <taxon>Streptosporangiaceae</taxon>
        <taxon>Nonomuraea</taxon>
    </lineage>
</organism>